<dbReference type="RefSeq" id="XP_009177278.1">
    <property type="nucleotide sequence ID" value="XM_009179014.1"/>
</dbReference>
<keyword evidence="2" id="KW-1185">Reference proteome</keyword>
<dbReference type="GeneID" id="20326241"/>
<sequence>MPPVGKELEIKIVQSYGDVQLFEESPECKEGRFDVSPTKIYEALKTNTQSNSLDSTKVIIFTLQPHFEASLARKGYIDPIQEGDLYPQRPGLSRPFL</sequence>
<evidence type="ECO:0000313" key="2">
    <source>
        <dbReference type="Proteomes" id="UP000054324"/>
    </source>
</evidence>
<accession>A0A074YW25</accession>
<dbReference type="Proteomes" id="UP000054324">
    <property type="component" value="Unassembled WGS sequence"/>
</dbReference>
<dbReference type="KEGG" id="ovi:T265_12073"/>
<protein>
    <submittedName>
        <fullName evidence="1">Uncharacterized protein</fullName>
    </submittedName>
</protein>
<dbReference type="CTD" id="20326241"/>
<gene>
    <name evidence="1" type="ORF">T265_12073</name>
</gene>
<proteinExistence type="predicted"/>
<organism evidence="1 2">
    <name type="scientific">Opisthorchis viverrini</name>
    <name type="common">Southeast Asian liver fluke</name>
    <dbReference type="NCBI Taxonomy" id="6198"/>
    <lineage>
        <taxon>Eukaryota</taxon>
        <taxon>Metazoa</taxon>
        <taxon>Spiralia</taxon>
        <taxon>Lophotrochozoa</taxon>
        <taxon>Platyhelminthes</taxon>
        <taxon>Trematoda</taxon>
        <taxon>Digenea</taxon>
        <taxon>Opisthorchiida</taxon>
        <taxon>Opisthorchiata</taxon>
        <taxon>Opisthorchiidae</taxon>
        <taxon>Opisthorchis</taxon>
    </lineage>
</organism>
<reference evidence="1 2" key="1">
    <citation type="submission" date="2013-11" db="EMBL/GenBank/DDBJ databases">
        <title>Opisthorchis viverrini - life in the bile duct.</title>
        <authorList>
            <person name="Young N.D."/>
            <person name="Nagarajan N."/>
            <person name="Lin S.J."/>
            <person name="Korhonen P.K."/>
            <person name="Jex A.R."/>
            <person name="Hall R.S."/>
            <person name="Safavi-Hemami H."/>
            <person name="Kaewkong W."/>
            <person name="Bertrand D."/>
            <person name="Gao S."/>
            <person name="Seet Q."/>
            <person name="Wongkham S."/>
            <person name="Teh B.T."/>
            <person name="Wongkham C."/>
            <person name="Intapan P.M."/>
            <person name="Maleewong W."/>
            <person name="Yang X."/>
            <person name="Hu M."/>
            <person name="Wang Z."/>
            <person name="Hofmann A."/>
            <person name="Sternberg P.W."/>
            <person name="Tan P."/>
            <person name="Wang J."/>
            <person name="Gasser R.B."/>
        </authorList>
    </citation>
    <scope>NUCLEOTIDE SEQUENCE [LARGE SCALE GENOMIC DNA]</scope>
</reference>
<dbReference type="EMBL" id="KL597412">
    <property type="protein sequence ID" value="KER18976.1"/>
    <property type="molecule type" value="Genomic_DNA"/>
</dbReference>
<name>A0A074YW25_OPIVI</name>
<dbReference type="AlphaFoldDB" id="A0A074YW25"/>
<evidence type="ECO:0000313" key="1">
    <source>
        <dbReference type="EMBL" id="KER18976.1"/>
    </source>
</evidence>